<reference evidence="5" key="1">
    <citation type="submission" date="2013-08" db="EMBL/GenBank/DDBJ databases">
        <authorList>
            <person name="Mendez C."/>
            <person name="Richter M."/>
            <person name="Ferrer M."/>
            <person name="Sanchez J."/>
        </authorList>
    </citation>
    <scope>NUCLEOTIDE SEQUENCE</scope>
</reference>
<dbReference type="SUPFAM" id="SSF53335">
    <property type="entry name" value="S-adenosyl-L-methionine-dependent methyltransferases"/>
    <property type="match status" value="1"/>
</dbReference>
<keyword evidence="3" id="KW-0808">Transferase</keyword>
<comment type="caution">
    <text evidence="5">The sequence shown here is derived from an EMBL/GenBank/DDBJ whole genome shotgun (WGS) entry which is preliminary data.</text>
</comment>
<sequence length="403" mass="43700">MFLEDSMLPVELPLPSADALAHSTRLVALLRETIAARGPMPFHAFMERCLYAPGLGYYSAGARKFGAAGDFVTSAELGPIFARCVAGALAPSLLLLGAQADWLELGGGSGVFAEHLLLALAARDALPTRYLMLEPSAELRARQQARLRERLPAALFARLKWIERPPEQPWRGVLFANEVLDALPATRFTVRGGEVYEEHVALDGAGGFMRVDRPADALTSAAVRHLERALGQSFADGYRSELLPQMPYWMQAVAGALQAGLALFIDYGYPRAEYYLPQRANGTLRAFYRHRMHADVFFHPGLQDLTASVDFSALAEAGRGAGLELAAYVPQGQFLLAAGLEQVHAEAATGLDAAGLYALAQEIKRLMLPEAMGERFQAMLFARGLAAAALPAELLLADRRARL</sequence>
<proteinExistence type="predicted"/>
<keyword evidence="2" id="KW-0489">Methyltransferase</keyword>
<evidence type="ECO:0000313" key="5">
    <source>
        <dbReference type="EMBL" id="EQD65031.1"/>
    </source>
</evidence>
<dbReference type="InterPro" id="IPR003788">
    <property type="entry name" value="NDUFAF7"/>
</dbReference>
<dbReference type="AlphaFoldDB" id="T1AWM8"/>
<dbReference type="GO" id="GO:0035243">
    <property type="term" value="F:protein-arginine omega-N symmetric methyltransferase activity"/>
    <property type="evidence" value="ECO:0007669"/>
    <property type="project" value="TreeGrafter"/>
</dbReference>
<comment type="subcellular location">
    <subcellularLocation>
        <location evidence="1">Mitochondrion</location>
    </subcellularLocation>
</comment>
<dbReference type="PANTHER" id="PTHR12049">
    <property type="entry name" value="PROTEIN ARGININE METHYLTRANSFERASE NDUFAF7, MITOCHONDRIAL"/>
    <property type="match status" value="1"/>
</dbReference>
<dbReference type="InterPro" id="IPR029063">
    <property type="entry name" value="SAM-dependent_MTases_sf"/>
</dbReference>
<accession>T1AWM8</accession>
<keyword evidence="4" id="KW-0496">Mitochondrion</keyword>
<dbReference type="Gene3D" id="3.40.50.12710">
    <property type="match status" value="1"/>
</dbReference>
<dbReference type="InterPro" id="IPR038375">
    <property type="entry name" value="NDUFAF7_sf"/>
</dbReference>
<dbReference type="Pfam" id="PF02636">
    <property type="entry name" value="Methyltransf_28"/>
    <property type="match status" value="1"/>
</dbReference>
<name>T1AWM8_9ZZZZ</name>
<organism evidence="5">
    <name type="scientific">mine drainage metagenome</name>
    <dbReference type="NCBI Taxonomy" id="410659"/>
    <lineage>
        <taxon>unclassified sequences</taxon>
        <taxon>metagenomes</taxon>
        <taxon>ecological metagenomes</taxon>
    </lineage>
</organism>
<gene>
    <name evidence="5" type="ORF">B1B_06508</name>
</gene>
<dbReference type="GO" id="GO:0005739">
    <property type="term" value="C:mitochondrion"/>
    <property type="evidence" value="ECO:0007669"/>
    <property type="project" value="UniProtKB-SubCell"/>
</dbReference>
<protein>
    <submittedName>
        <fullName evidence="5">Protein containing DUF185</fullName>
    </submittedName>
</protein>
<dbReference type="EMBL" id="AUZY01004120">
    <property type="protein sequence ID" value="EQD65031.1"/>
    <property type="molecule type" value="Genomic_DNA"/>
</dbReference>
<dbReference type="GO" id="GO:0032259">
    <property type="term" value="P:methylation"/>
    <property type="evidence" value="ECO:0007669"/>
    <property type="project" value="UniProtKB-KW"/>
</dbReference>
<evidence type="ECO:0000256" key="1">
    <source>
        <dbReference type="ARBA" id="ARBA00004173"/>
    </source>
</evidence>
<reference evidence="5" key="2">
    <citation type="journal article" date="2014" name="ISME J.">
        <title>Microbial stratification in low pH oxic and suboxic macroscopic growths along an acid mine drainage.</title>
        <authorList>
            <person name="Mendez-Garcia C."/>
            <person name="Mesa V."/>
            <person name="Sprenger R.R."/>
            <person name="Richter M."/>
            <person name="Diez M.S."/>
            <person name="Solano J."/>
            <person name="Bargiela R."/>
            <person name="Golyshina O.V."/>
            <person name="Manteca A."/>
            <person name="Ramos J.L."/>
            <person name="Gallego J.R."/>
            <person name="Llorente I."/>
            <person name="Martins Dos Santos V.A."/>
            <person name="Jensen O.N."/>
            <person name="Pelaez A.I."/>
            <person name="Sanchez J."/>
            <person name="Ferrer M."/>
        </authorList>
    </citation>
    <scope>NUCLEOTIDE SEQUENCE</scope>
</reference>
<dbReference type="PANTHER" id="PTHR12049:SF7">
    <property type="entry name" value="PROTEIN ARGININE METHYLTRANSFERASE NDUFAF7, MITOCHONDRIAL"/>
    <property type="match status" value="1"/>
</dbReference>
<evidence type="ECO:0000256" key="2">
    <source>
        <dbReference type="ARBA" id="ARBA00022603"/>
    </source>
</evidence>
<feature type="non-terminal residue" evidence="5">
    <location>
        <position position="403"/>
    </location>
</feature>
<evidence type="ECO:0000256" key="4">
    <source>
        <dbReference type="ARBA" id="ARBA00023128"/>
    </source>
</evidence>
<evidence type="ECO:0000256" key="3">
    <source>
        <dbReference type="ARBA" id="ARBA00022679"/>
    </source>
</evidence>